<dbReference type="SUPFAM" id="SSF52091">
    <property type="entry name" value="SpoIIaa-like"/>
    <property type="match status" value="1"/>
</dbReference>
<protein>
    <submittedName>
        <fullName evidence="2">MlaE family lipid ABC transporter permease subunit</fullName>
    </submittedName>
</protein>
<comment type="caution">
    <text evidence="2">The sequence shown here is derived from an EMBL/GenBank/DDBJ whole genome shotgun (WGS) entry which is preliminary data.</text>
</comment>
<dbReference type="EMBL" id="NMOS02000016">
    <property type="protein sequence ID" value="RDH40095.1"/>
    <property type="molecule type" value="Genomic_DNA"/>
</dbReference>
<sequence>MSDTFATISISPQNQQNQIHCQGSWTLRGIDEKSLDLSFAKINRLRGSLLILDANAITQMDSRGAWQLYQWQKQLGRPGREVQLTGLSAKHSALFAMIEASVKRLKPLATPKKLTGLALLGKKTLDQLREARSFLRFVGETFFTACNTVWHPSQLRGRAIISVIENTGLDALGIIALLSFMIGIVLAYQMGFQLKNLGATLLIIDLLGLAILREFAPLLTAIMIAGRSGSAFTAQLGMMKIKEEIDALNTMGVLPSQLLILPRIWGLFIALPLLTVWADIFGLLGGMAMTHNMLNISYTDFLQRFPKVVSLSSLLIGIGKAPVFALIIASTACFQGLRVSGSADSVGRQTTRSVVQGIFFIIVADTLFSILFSQLNI</sequence>
<dbReference type="InterPro" id="IPR003453">
    <property type="entry name" value="ABC_MlaE_roteobac"/>
</dbReference>
<comment type="similarity">
    <text evidence="1">Belongs to the MlaE permease family.</text>
</comment>
<evidence type="ECO:0000256" key="1">
    <source>
        <dbReference type="RuleBase" id="RU362044"/>
    </source>
</evidence>
<dbReference type="GO" id="GO:0005548">
    <property type="term" value="F:phospholipid transporter activity"/>
    <property type="evidence" value="ECO:0007669"/>
    <property type="project" value="TreeGrafter"/>
</dbReference>
<evidence type="ECO:0000313" key="3">
    <source>
        <dbReference type="Proteomes" id="UP000226429"/>
    </source>
</evidence>
<feature type="transmembrane region" description="Helical" evidence="1">
    <location>
        <begin position="308"/>
        <end position="337"/>
    </location>
</feature>
<keyword evidence="1" id="KW-0812">Transmembrane</keyword>
<gene>
    <name evidence="2" type="ORF">CFE62_005515</name>
</gene>
<dbReference type="Pfam" id="PF02405">
    <property type="entry name" value="MlaE"/>
    <property type="match status" value="1"/>
</dbReference>
<organism evidence="2 3">
    <name type="scientific">Candidatus Aquirickettsiella gammari</name>
    <dbReference type="NCBI Taxonomy" id="2016198"/>
    <lineage>
        <taxon>Bacteria</taxon>
        <taxon>Pseudomonadati</taxon>
        <taxon>Pseudomonadota</taxon>
        <taxon>Gammaproteobacteria</taxon>
        <taxon>Legionellales</taxon>
        <taxon>Coxiellaceae</taxon>
        <taxon>Candidatus Aquirickettsiella</taxon>
    </lineage>
</organism>
<dbReference type="GO" id="GO:0043190">
    <property type="term" value="C:ATP-binding cassette (ABC) transporter complex"/>
    <property type="evidence" value="ECO:0007669"/>
    <property type="project" value="InterPro"/>
</dbReference>
<dbReference type="InterPro" id="IPR036513">
    <property type="entry name" value="STAS_dom_sf"/>
</dbReference>
<feature type="transmembrane region" description="Helical" evidence="1">
    <location>
        <begin position="171"/>
        <end position="188"/>
    </location>
</feature>
<keyword evidence="1" id="KW-1003">Cell membrane</keyword>
<keyword evidence="3" id="KW-1185">Reference proteome</keyword>
<evidence type="ECO:0000313" key="2">
    <source>
        <dbReference type="EMBL" id="RDH40095.1"/>
    </source>
</evidence>
<dbReference type="AlphaFoldDB" id="A0A370CGV1"/>
<dbReference type="PANTHER" id="PTHR30188:SF3">
    <property type="entry name" value="ABC TRANSPORTER PERMEASE"/>
    <property type="match status" value="1"/>
</dbReference>
<name>A0A370CGV1_9COXI</name>
<proteinExistence type="inferred from homology"/>
<feature type="transmembrane region" description="Helical" evidence="1">
    <location>
        <begin position="357"/>
        <end position="375"/>
    </location>
</feature>
<feature type="transmembrane region" description="Helical" evidence="1">
    <location>
        <begin position="264"/>
        <end position="287"/>
    </location>
</feature>
<reference evidence="2 3" key="1">
    <citation type="journal article" date="2017" name="Int. J. Syst. Evol. Microbiol.">
        <title>Aquarickettsiella crustaci n. gen. n. sp. (Gammaproteobacteria: Legionellales: Coxiellaceae); a bacterial pathogen of the freshwater crustacean: Gammarus fossarum (Malacostraca: Amphipoda).</title>
        <authorList>
            <person name="Bojko J."/>
            <person name="Dunn A.M."/>
            <person name="Stebbing P.D."/>
            <person name="Van Aerle R."/>
            <person name="Bacela-Spychalska K."/>
            <person name="Bean T.P."/>
            <person name="Stentiford G.D."/>
        </authorList>
    </citation>
    <scope>NUCLEOTIDE SEQUENCE [LARGE SCALE GENOMIC DNA]</scope>
    <source>
        <strain evidence="2">RA15029</strain>
    </source>
</reference>
<dbReference type="InterPro" id="IPR030802">
    <property type="entry name" value="Permease_MalE"/>
</dbReference>
<feature type="transmembrane region" description="Helical" evidence="1">
    <location>
        <begin position="200"/>
        <end position="225"/>
    </location>
</feature>
<dbReference type="NCBIfam" id="TIGR00056">
    <property type="entry name" value="MlaE family lipid ABC transporter permease subunit"/>
    <property type="match status" value="1"/>
</dbReference>
<keyword evidence="1" id="KW-0472">Membrane</keyword>
<dbReference type="PANTHER" id="PTHR30188">
    <property type="entry name" value="ABC TRANSPORTER PERMEASE PROTEIN-RELATED"/>
    <property type="match status" value="1"/>
</dbReference>
<accession>A0A370CGV1</accession>
<keyword evidence="1" id="KW-0997">Cell inner membrane</keyword>
<dbReference type="Proteomes" id="UP000226429">
    <property type="component" value="Unassembled WGS sequence"/>
</dbReference>
<reference evidence="2 3" key="2">
    <citation type="journal article" date="2018" name="J. Invertebr. Pathol.">
        <title>'Candidatus Aquirickettsiella gammari' (Gammaproteobacteria: Legionellales: Coxiellaceae): A bacterial pathogen of the freshwater crustacean Gammarus fossarum (Malacostraca: Amphipoda).</title>
        <authorList>
            <person name="Bojko J."/>
            <person name="Dunn A.M."/>
            <person name="Stebbing P.D."/>
            <person name="van Aerle R."/>
            <person name="Bacela-Spychalska K."/>
            <person name="Bean T.P."/>
            <person name="Urrutia A."/>
            <person name="Stentiford G.D."/>
        </authorList>
    </citation>
    <scope>NUCLEOTIDE SEQUENCE [LARGE SCALE GENOMIC DNA]</scope>
    <source>
        <strain evidence="2">RA15029</strain>
    </source>
</reference>
<keyword evidence="1" id="KW-1133">Transmembrane helix</keyword>
<comment type="subcellular location">
    <subcellularLocation>
        <location evidence="1">Cell inner membrane</location>
        <topology evidence="1">Multi-pass membrane protein</topology>
    </subcellularLocation>
</comment>